<comment type="caution">
    <text evidence="2">The sequence shown here is derived from an EMBL/GenBank/DDBJ whole genome shotgun (WGS) entry which is preliminary data.</text>
</comment>
<sequence>MKTLEEEKSRAEKKLEKKQAEDELSEFERAKRDVKDEAAKGKGCISVKKPWELKINLGTDPTSVTIAKNLTNASPEDIRKFLISKKGWENTVTILAALYARNTAFKLANAQGLWHQSLLILYWEKSEHCLETRVDQESGIQCFLRVTLLPHIC</sequence>
<protein>
    <submittedName>
        <fullName evidence="2">Uncharacterized protein</fullName>
    </submittedName>
</protein>
<proteinExistence type="predicted"/>
<evidence type="ECO:0000256" key="1">
    <source>
        <dbReference type="SAM" id="MobiDB-lite"/>
    </source>
</evidence>
<name>A0A8S3TWY8_MYTED</name>
<dbReference type="Proteomes" id="UP000683360">
    <property type="component" value="Unassembled WGS sequence"/>
</dbReference>
<dbReference type="AlphaFoldDB" id="A0A8S3TWY8"/>
<accession>A0A8S3TWY8</accession>
<reference evidence="2" key="1">
    <citation type="submission" date="2021-03" db="EMBL/GenBank/DDBJ databases">
        <authorList>
            <person name="Bekaert M."/>
        </authorList>
    </citation>
    <scope>NUCLEOTIDE SEQUENCE</scope>
</reference>
<organism evidence="2 3">
    <name type="scientific">Mytilus edulis</name>
    <name type="common">Blue mussel</name>
    <dbReference type="NCBI Taxonomy" id="6550"/>
    <lineage>
        <taxon>Eukaryota</taxon>
        <taxon>Metazoa</taxon>
        <taxon>Spiralia</taxon>
        <taxon>Lophotrochozoa</taxon>
        <taxon>Mollusca</taxon>
        <taxon>Bivalvia</taxon>
        <taxon>Autobranchia</taxon>
        <taxon>Pteriomorphia</taxon>
        <taxon>Mytilida</taxon>
        <taxon>Mytiloidea</taxon>
        <taxon>Mytilidae</taxon>
        <taxon>Mytilinae</taxon>
        <taxon>Mytilus</taxon>
    </lineage>
</organism>
<gene>
    <name evidence="2" type="ORF">MEDL_48435</name>
</gene>
<feature type="region of interest" description="Disordered" evidence="1">
    <location>
        <begin position="1"/>
        <end position="23"/>
    </location>
</feature>
<keyword evidence="3" id="KW-1185">Reference proteome</keyword>
<evidence type="ECO:0000313" key="3">
    <source>
        <dbReference type="Proteomes" id="UP000683360"/>
    </source>
</evidence>
<dbReference type="EMBL" id="CAJPWZ010002331">
    <property type="protein sequence ID" value="CAG2235916.1"/>
    <property type="molecule type" value="Genomic_DNA"/>
</dbReference>
<evidence type="ECO:0000313" key="2">
    <source>
        <dbReference type="EMBL" id="CAG2235916.1"/>
    </source>
</evidence>